<evidence type="ECO:0000313" key="3">
    <source>
        <dbReference type="EMBL" id="KGJ72591.1"/>
    </source>
</evidence>
<gene>
    <name evidence="4" type="ORF">BJ997_003444</name>
    <name evidence="3" type="ORF">GY21_14250</name>
</gene>
<evidence type="ECO:0000313" key="5">
    <source>
        <dbReference type="Proteomes" id="UP000029864"/>
    </source>
</evidence>
<feature type="domain" description="Xylose isomerase-like TIM barrel" evidence="2">
    <location>
        <begin position="35"/>
        <end position="273"/>
    </location>
</feature>
<dbReference type="RefSeq" id="WP_035837509.1">
    <property type="nucleotide sequence ID" value="NZ_JACHBQ010000001.1"/>
</dbReference>
<dbReference type="eggNOG" id="COG1082">
    <property type="taxonomic scope" value="Bacteria"/>
</dbReference>
<keyword evidence="4" id="KW-0413">Isomerase</keyword>
<evidence type="ECO:0000256" key="1">
    <source>
        <dbReference type="ARBA" id="ARBA00023277"/>
    </source>
</evidence>
<evidence type="ECO:0000313" key="6">
    <source>
        <dbReference type="Proteomes" id="UP000561726"/>
    </source>
</evidence>
<dbReference type="GO" id="GO:0016853">
    <property type="term" value="F:isomerase activity"/>
    <property type="evidence" value="ECO:0007669"/>
    <property type="project" value="UniProtKB-KW"/>
</dbReference>
<dbReference type="STRING" id="1001240.GY21_14250"/>
<dbReference type="Proteomes" id="UP000029864">
    <property type="component" value="Unassembled WGS sequence"/>
</dbReference>
<dbReference type="PANTHER" id="PTHR12110">
    <property type="entry name" value="HYDROXYPYRUVATE ISOMERASE"/>
    <property type="match status" value="1"/>
</dbReference>
<proteinExistence type="predicted"/>
<dbReference type="PANTHER" id="PTHR12110:SF48">
    <property type="entry name" value="BLL3656 PROTEIN"/>
    <property type="match status" value="1"/>
</dbReference>
<dbReference type="InterPro" id="IPR050312">
    <property type="entry name" value="IolE/XylAMocC-like"/>
</dbReference>
<dbReference type="InterPro" id="IPR013022">
    <property type="entry name" value="Xyl_isomerase-like_TIM-brl"/>
</dbReference>
<dbReference type="Pfam" id="PF01261">
    <property type="entry name" value="AP_endonuc_2"/>
    <property type="match status" value="1"/>
</dbReference>
<dbReference type="Gene3D" id="3.20.20.150">
    <property type="entry name" value="Divalent-metal-dependent TIM barrel enzymes"/>
    <property type="match status" value="1"/>
</dbReference>
<dbReference type="OrthoDB" id="9780241at2"/>
<reference evidence="4 6" key="2">
    <citation type="submission" date="2020-08" db="EMBL/GenBank/DDBJ databases">
        <title>Sequencing the genomes of 1000 actinobacteria strains.</title>
        <authorList>
            <person name="Klenk H.-P."/>
        </authorList>
    </citation>
    <scope>NUCLEOTIDE SEQUENCE [LARGE SCALE GENOMIC DNA]</scope>
    <source>
        <strain evidence="4 6">DSM 21065</strain>
    </source>
</reference>
<protein>
    <submittedName>
        <fullName evidence="4">Sugar phosphate isomerase/epimerase</fullName>
    </submittedName>
</protein>
<sequence length="288" mass="31220">MNAPRLVATCWTSAGNVGPLDRSEVSPHSPADRLHAIAAAGWDGFGFAHEDLAVVRDTIGFAALRDEIDAAGFSHVEVELVTNWSDPDERSWRPRWEMLLEAAETLGATFIKAGPAAGAPATDLASYVKPLRRLAEEAAQIGCRIALEPLPFSVIESLPRGAELVRAVDHPAAGLIVDFWHVFRAGTSLGDFAALVPIEKVFGVELSDAPSEVVGTLFEDTRNRRTLVGRGQQDVVGFVRTLRSMGYVGAWGVEVISDEHRARSLETALELARSTTLEVFYRAELGTY</sequence>
<dbReference type="SUPFAM" id="SSF51658">
    <property type="entry name" value="Xylose isomerase-like"/>
    <property type="match status" value="1"/>
</dbReference>
<evidence type="ECO:0000259" key="2">
    <source>
        <dbReference type="Pfam" id="PF01261"/>
    </source>
</evidence>
<organism evidence="3 5">
    <name type="scientific">Cryobacterium roopkundense</name>
    <dbReference type="NCBI Taxonomy" id="1001240"/>
    <lineage>
        <taxon>Bacteria</taxon>
        <taxon>Bacillati</taxon>
        <taxon>Actinomycetota</taxon>
        <taxon>Actinomycetes</taxon>
        <taxon>Micrococcales</taxon>
        <taxon>Microbacteriaceae</taxon>
        <taxon>Cryobacterium</taxon>
    </lineage>
</organism>
<dbReference type="Proteomes" id="UP000561726">
    <property type="component" value="Unassembled WGS sequence"/>
</dbReference>
<evidence type="ECO:0000313" key="4">
    <source>
        <dbReference type="EMBL" id="MBB5642896.1"/>
    </source>
</evidence>
<name>A0A099J2S6_9MICO</name>
<dbReference type="EMBL" id="JACHBQ010000001">
    <property type="protein sequence ID" value="MBB5642896.1"/>
    <property type="molecule type" value="Genomic_DNA"/>
</dbReference>
<keyword evidence="1" id="KW-0119">Carbohydrate metabolism</keyword>
<accession>A0A099J2S6</accession>
<reference evidence="3 5" key="1">
    <citation type="submission" date="2014-08" db="EMBL/GenBank/DDBJ databases">
        <authorList>
            <person name="Sisinthy S."/>
        </authorList>
    </citation>
    <scope>NUCLEOTIDE SEQUENCE [LARGE SCALE GENOMIC DNA]</scope>
    <source>
        <strain evidence="3 5">RuG17</strain>
    </source>
</reference>
<comment type="caution">
    <text evidence="3">The sequence shown here is derived from an EMBL/GenBank/DDBJ whole genome shotgun (WGS) entry which is preliminary data.</text>
</comment>
<dbReference type="EMBL" id="JPXF01000064">
    <property type="protein sequence ID" value="KGJ72591.1"/>
    <property type="molecule type" value="Genomic_DNA"/>
</dbReference>
<dbReference type="AlphaFoldDB" id="A0A099J2S6"/>
<keyword evidence="5" id="KW-1185">Reference proteome</keyword>
<dbReference type="InterPro" id="IPR036237">
    <property type="entry name" value="Xyl_isomerase-like_sf"/>
</dbReference>